<name>A0A653YRI1_SPHMU</name>
<gene>
    <name evidence="1" type="ORF">SPHINGO8BC_110266</name>
</gene>
<organism evidence="1 2">
    <name type="scientific">Sphingobacterium multivorum</name>
    <dbReference type="NCBI Taxonomy" id="28454"/>
    <lineage>
        <taxon>Bacteria</taxon>
        <taxon>Pseudomonadati</taxon>
        <taxon>Bacteroidota</taxon>
        <taxon>Sphingobacteriia</taxon>
        <taxon>Sphingobacteriales</taxon>
        <taxon>Sphingobacteriaceae</taxon>
        <taxon>Sphingobacterium</taxon>
    </lineage>
</organism>
<evidence type="ECO:0000313" key="1">
    <source>
        <dbReference type="EMBL" id="VXC45223.1"/>
    </source>
</evidence>
<evidence type="ECO:0000313" key="2">
    <source>
        <dbReference type="Proteomes" id="UP000432350"/>
    </source>
</evidence>
<reference evidence="1 2" key="1">
    <citation type="submission" date="2019-10" db="EMBL/GenBank/DDBJ databases">
        <authorList>
            <person name="Karimi E."/>
        </authorList>
    </citation>
    <scope>NUCLEOTIDE SEQUENCE [LARGE SCALE GENOMIC DNA]</scope>
    <source>
        <strain evidence="1">Sphingobacterium sp. 8BC</strain>
    </source>
</reference>
<dbReference type="AlphaFoldDB" id="A0A653YRI1"/>
<protein>
    <submittedName>
        <fullName evidence="1">Uncharacterized protein</fullName>
    </submittedName>
</protein>
<dbReference type="RefSeq" id="WP_159333271.1">
    <property type="nucleotide sequence ID" value="NZ_LR733857.1"/>
</dbReference>
<dbReference type="EMBL" id="CABWMV010000003">
    <property type="protein sequence ID" value="VXC45223.1"/>
    <property type="molecule type" value="Genomic_DNA"/>
</dbReference>
<accession>A0A653YRI1</accession>
<sequence>MKINTELTISVKYIPDTNSNSTTINMNLNSSPKEILTVLELAKSNVTAMLEEYIKTQPNGKVSEKCFKKLMSTPFKKIIS</sequence>
<proteinExistence type="predicted"/>
<dbReference type="Proteomes" id="UP000432350">
    <property type="component" value="Unassembled WGS sequence"/>
</dbReference>